<evidence type="ECO:0000313" key="8">
    <source>
        <dbReference type="EMBL" id="ALP54910.1"/>
    </source>
</evidence>
<dbReference type="InterPro" id="IPR013196">
    <property type="entry name" value="HTH_11"/>
</dbReference>
<evidence type="ECO:0000256" key="2">
    <source>
        <dbReference type="ARBA" id="ARBA00022741"/>
    </source>
</evidence>
<dbReference type="Pfam" id="PF03099">
    <property type="entry name" value="BPL_LplA_LipB"/>
    <property type="match status" value="1"/>
</dbReference>
<protein>
    <recommendedName>
        <fullName evidence="6">Bifunctional ligase/repressor BirA</fullName>
    </recommendedName>
    <alternativeName>
        <fullName evidence="6">Biotin operon repressor</fullName>
    </alternativeName>
    <alternativeName>
        <fullName evidence="6">Biotin--[acetyl-CoA-carboxylase] ligase</fullName>
        <ecNumber evidence="6">6.3.4.15</ecNumber>
    </alternativeName>
    <alternativeName>
        <fullName evidence="6">Biotin--protein ligase</fullName>
    </alternativeName>
    <alternativeName>
        <fullName evidence="6">Biotin-[acetyl-CoA carboxylase] synthetase</fullName>
    </alternativeName>
</protein>
<gene>
    <name evidence="6" type="primary">birA</name>
    <name evidence="8" type="ORF">Tel_16765</name>
</gene>
<dbReference type="InterPro" id="IPR004408">
    <property type="entry name" value="Biotin_CoA_COase_ligase"/>
</dbReference>
<feature type="binding site" evidence="6">
    <location>
        <begin position="86"/>
        <end position="88"/>
    </location>
    <ligand>
        <name>biotin</name>
        <dbReference type="ChEBI" id="CHEBI:57586"/>
    </ligand>
</feature>
<keyword evidence="3 6" id="KW-0067">ATP-binding</keyword>
<feature type="binding site" evidence="6">
    <location>
        <position position="181"/>
    </location>
    <ligand>
        <name>biotin</name>
        <dbReference type="ChEBI" id="CHEBI:57586"/>
    </ligand>
</feature>
<dbReference type="InterPro" id="IPR008988">
    <property type="entry name" value="Transcriptional_repressor_C"/>
</dbReference>
<dbReference type="InterPro" id="IPR045864">
    <property type="entry name" value="aa-tRNA-synth_II/BPL/LPL"/>
</dbReference>
<dbReference type="CDD" id="cd16442">
    <property type="entry name" value="BPL"/>
    <property type="match status" value="1"/>
</dbReference>
<feature type="DNA-binding region" description="H-T-H motif" evidence="6">
    <location>
        <begin position="13"/>
        <end position="32"/>
    </location>
</feature>
<keyword evidence="4 6" id="KW-0092">Biotin</keyword>
<dbReference type="Proteomes" id="UP000055136">
    <property type="component" value="Chromosome"/>
</dbReference>
<name>A0A0S2TIA7_9GAMM</name>
<comment type="function">
    <text evidence="6">Acts both as a biotin--[acetyl-CoA-carboxylase] ligase and a biotin-operon repressor. In the presence of ATP, BirA activates biotin to form the BirA-biotinyl-5'-adenylate (BirA-bio-5'-AMP or holoBirA) complex. HoloBirA can either transfer the biotinyl moiety to the biotin carboxyl carrier protein (BCCP) subunit of acetyl-CoA carboxylase, or bind to the biotin operator site and inhibit transcription of the operon.</text>
</comment>
<dbReference type="InterPro" id="IPR036390">
    <property type="entry name" value="WH_DNA-bd_sf"/>
</dbReference>
<dbReference type="NCBIfam" id="TIGR00121">
    <property type="entry name" value="birA_ligase"/>
    <property type="match status" value="1"/>
</dbReference>
<dbReference type="EMBL" id="CP013099">
    <property type="protein sequence ID" value="ALP54910.1"/>
    <property type="molecule type" value="Genomic_DNA"/>
</dbReference>
<evidence type="ECO:0000256" key="1">
    <source>
        <dbReference type="ARBA" id="ARBA00022598"/>
    </source>
</evidence>
<comment type="similarity">
    <text evidence="6">Belongs to the biotin--protein ligase family.</text>
</comment>
<evidence type="ECO:0000313" key="9">
    <source>
        <dbReference type="Proteomes" id="UP000055136"/>
    </source>
</evidence>
<dbReference type="PROSITE" id="PS51733">
    <property type="entry name" value="BPL_LPL_CATALYTIC"/>
    <property type="match status" value="1"/>
</dbReference>
<reference evidence="8" key="1">
    <citation type="submission" date="2015-10" db="EMBL/GenBank/DDBJ databases">
        <title>Description of Candidatus Tenderia electrophaga gen. nov, sp. nov., an Uncultivated Electroautotroph from a Biocathode Enrichment.</title>
        <authorList>
            <person name="Eddie B.J."/>
            <person name="Malanoski A.P."/>
            <person name="Wang Z."/>
            <person name="Hall R.J."/>
            <person name="Oh S.D."/>
            <person name="Heiner C."/>
            <person name="Lin B."/>
            <person name="Strycharz-Glaven S.M."/>
        </authorList>
    </citation>
    <scope>NUCLEOTIDE SEQUENCE [LARGE SCALE GENOMIC DNA]</scope>
    <source>
        <strain evidence="8">NRL1</strain>
    </source>
</reference>
<dbReference type="KEGG" id="tee:Tel_16765"/>
<feature type="binding site" evidence="6">
    <location>
        <begin position="114"/>
        <end position="116"/>
    </location>
    <ligand>
        <name>biotin</name>
        <dbReference type="ChEBI" id="CHEBI:57586"/>
    </ligand>
</feature>
<feature type="binding site" evidence="6">
    <location>
        <position position="110"/>
    </location>
    <ligand>
        <name>biotin</name>
        <dbReference type="ChEBI" id="CHEBI:57586"/>
    </ligand>
</feature>
<comment type="catalytic activity">
    <reaction evidence="5 6">
        <text>biotin + L-lysyl-[protein] + ATP = N(6)-biotinyl-L-lysyl-[protein] + AMP + diphosphate + H(+)</text>
        <dbReference type="Rhea" id="RHEA:11756"/>
        <dbReference type="Rhea" id="RHEA-COMP:9752"/>
        <dbReference type="Rhea" id="RHEA-COMP:10505"/>
        <dbReference type="ChEBI" id="CHEBI:15378"/>
        <dbReference type="ChEBI" id="CHEBI:29969"/>
        <dbReference type="ChEBI" id="CHEBI:30616"/>
        <dbReference type="ChEBI" id="CHEBI:33019"/>
        <dbReference type="ChEBI" id="CHEBI:57586"/>
        <dbReference type="ChEBI" id="CHEBI:83144"/>
        <dbReference type="ChEBI" id="CHEBI:456215"/>
        <dbReference type="EC" id="6.3.4.15"/>
    </reaction>
</comment>
<dbReference type="InterPro" id="IPR030855">
    <property type="entry name" value="Bifunct_BirA"/>
</dbReference>
<dbReference type="NCBIfam" id="NF008847">
    <property type="entry name" value="PRK11886.1-2"/>
    <property type="match status" value="1"/>
</dbReference>
<evidence type="ECO:0000256" key="5">
    <source>
        <dbReference type="ARBA" id="ARBA00047846"/>
    </source>
</evidence>
<dbReference type="STRING" id="1748243.Tel_16765"/>
<keyword evidence="1 6" id="KW-0436">Ligase</keyword>
<evidence type="ECO:0000259" key="7">
    <source>
        <dbReference type="PROSITE" id="PS51733"/>
    </source>
</evidence>
<feature type="domain" description="BPL/LPL catalytic" evidence="7">
    <location>
        <begin position="69"/>
        <end position="252"/>
    </location>
</feature>
<dbReference type="GO" id="GO:0003677">
    <property type="term" value="F:DNA binding"/>
    <property type="evidence" value="ECO:0007669"/>
    <property type="project" value="UniProtKB-UniRule"/>
</dbReference>
<sequence length="319" mass="34624">MLKILADGRFHSGEALGARLGVSRTAVWKQIQTLQQLGIECHSVSGKGYRLAQPVELLDREAILAAMQESGRGLLSTLELYPEIHSSNRHLMERLGQGLTAGHACMVERQLAGRGRRGRSWVSPFARNIYLSFYWRFEMSPQLLSGLGLALGTGVVRALRQLGIDDASLKWPNDVLWRGRKLAGILLEMSGENAGPYHVVVGVGMNVNMAGHAADIDQPWVDLHSIAAEPPSRNRAAGVLLSQLLQVAHQFQHSGLAPFLEEWHAADACAGREVLIHQADQCIAGRAAGVDASGAILIETDSGLRRFHSGDVSLRLQGS</sequence>
<dbReference type="EC" id="6.3.4.15" evidence="6"/>
<dbReference type="Gene3D" id="2.30.30.100">
    <property type="match status" value="1"/>
</dbReference>
<dbReference type="GO" id="GO:0006355">
    <property type="term" value="P:regulation of DNA-templated transcription"/>
    <property type="evidence" value="ECO:0007669"/>
    <property type="project" value="UniProtKB-UniRule"/>
</dbReference>
<dbReference type="InterPro" id="IPR004143">
    <property type="entry name" value="BPL_LPL_catalytic"/>
</dbReference>
<keyword evidence="6" id="KW-0238">DNA-binding</keyword>
<dbReference type="PANTHER" id="PTHR12835:SF5">
    <property type="entry name" value="BIOTIN--PROTEIN LIGASE"/>
    <property type="match status" value="1"/>
</dbReference>
<dbReference type="Gene3D" id="3.30.930.10">
    <property type="entry name" value="Bira Bifunctional Protein, Domain 2"/>
    <property type="match status" value="1"/>
</dbReference>
<evidence type="ECO:0000256" key="4">
    <source>
        <dbReference type="ARBA" id="ARBA00023267"/>
    </source>
</evidence>
<dbReference type="InterPro" id="IPR036388">
    <property type="entry name" value="WH-like_DNA-bd_sf"/>
</dbReference>
<keyword evidence="6" id="KW-0805">Transcription regulation</keyword>
<proteinExistence type="inferred from homology"/>
<evidence type="ECO:0000256" key="6">
    <source>
        <dbReference type="HAMAP-Rule" id="MF_00978"/>
    </source>
</evidence>
<dbReference type="GO" id="GO:0005524">
    <property type="term" value="F:ATP binding"/>
    <property type="evidence" value="ECO:0007669"/>
    <property type="project" value="UniProtKB-UniRule"/>
</dbReference>
<dbReference type="PANTHER" id="PTHR12835">
    <property type="entry name" value="BIOTIN PROTEIN LIGASE"/>
    <property type="match status" value="1"/>
</dbReference>
<dbReference type="GO" id="GO:0004077">
    <property type="term" value="F:biotin--[biotin carboxyl-carrier protein] ligase activity"/>
    <property type="evidence" value="ECO:0007669"/>
    <property type="project" value="UniProtKB-UniRule"/>
</dbReference>
<evidence type="ECO:0000256" key="3">
    <source>
        <dbReference type="ARBA" id="ARBA00022840"/>
    </source>
</evidence>
<dbReference type="SUPFAM" id="SSF55681">
    <property type="entry name" value="Class II aaRS and biotin synthetases"/>
    <property type="match status" value="1"/>
</dbReference>
<dbReference type="Gene3D" id="1.10.10.10">
    <property type="entry name" value="Winged helix-like DNA-binding domain superfamily/Winged helix DNA-binding domain"/>
    <property type="match status" value="1"/>
</dbReference>
<accession>A0A0S2TIA7</accession>
<dbReference type="SUPFAM" id="SSF46785">
    <property type="entry name" value="Winged helix' DNA-binding domain"/>
    <property type="match status" value="1"/>
</dbReference>
<dbReference type="Pfam" id="PF02237">
    <property type="entry name" value="BPL_C"/>
    <property type="match status" value="1"/>
</dbReference>
<dbReference type="HAMAP" id="MF_00978">
    <property type="entry name" value="Bifunct_BirA"/>
    <property type="match status" value="1"/>
</dbReference>
<dbReference type="AlphaFoldDB" id="A0A0S2TIA7"/>
<dbReference type="Pfam" id="PF08279">
    <property type="entry name" value="HTH_11"/>
    <property type="match status" value="1"/>
</dbReference>
<dbReference type="GO" id="GO:0005737">
    <property type="term" value="C:cytoplasm"/>
    <property type="evidence" value="ECO:0007669"/>
    <property type="project" value="TreeGrafter"/>
</dbReference>
<dbReference type="InterPro" id="IPR003142">
    <property type="entry name" value="BPL_C"/>
</dbReference>
<organism evidence="8 9">
    <name type="scientific">Candidatus Tenderia electrophaga</name>
    <dbReference type="NCBI Taxonomy" id="1748243"/>
    <lineage>
        <taxon>Bacteria</taxon>
        <taxon>Pseudomonadati</taxon>
        <taxon>Pseudomonadota</taxon>
        <taxon>Gammaproteobacteria</taxon>
        <taxon>Candidatus Tenderiales</taxon>
        <taxon>Candidatus Tenderiaceae</taxon>
        <taxon>Candidatus Tenderia</taxon>
    </lineage>
</organism>
<keyword evidence="2 6" id="KW-0547">Nucleotide-binding</keyword>
<keyword evidence="6" id="KW-0804">Transcription</keyword>
<dbReference type="SUPFAM" id="SSF50037">
    <property type="entry name" value="C-terminal domain of transcriptional repressors"/>
    <property type="match status" value="1"/>
</dbReference>
<keyword evidence="6" id="KW-0678">Repressor</keyword>
<keyword evidence="9" id="KW-1185">Reference proteome</keyword>